<organism evidence="1 2">
    <name type="scientific">Buddleja alternifolia</name>
    <dbReference type="NCBI Taxonomy" id="168488"/>
    <lineage>
        <taxon>Eukaryota</taxon>
        <taxon>Viridiplantae</taxon>
        <taxon>Streptophyta</taxon>
        <taxon>Embryophyta</taxon>
        <taxon>Tracheophyta</taxon>
        <taxon>Spermatophyta</taxon>
        <taxon>Magnoliopsida</taxon>
        <taxon>eudicotyledons</taxon>
        <taxon>Gunneridae</taxon>
        <taxon>Pentapetalae</taxon>
        <taxon>asterids</taxon>
        <taxon>lamiids</taxon>
        <taxon>Lamiales</taxon>
        <taxon>Scrophulariaceae</taxon>
        <taxon>Buddlejeae</taxon>
        <taxon>Buddleja</taxon>
    </lineage>
</organism>
<comment type="caution">
    <text evidence="1">The sequence shown here is derived from an EMBL/GenBank/DDBJ whole genome shotgun (WGS) entry which is preliminary data.</text>
</comment>
<dbReference type="AlphaFoldDB" id="A0AAV6WDE1"/>
<evidence type="ECO:0000313" key="2">
    <source>
        <dbReference type="Proteomes" id="UP000826271"/>
    </source>
</evidence>
<name>A0AAV6WDE1_9LAMI</name>
<dbReference type="EMBL" id="WHWC01000018">
    <property type="protein sequence ID" value="KAG8365063.1"/>
    <property type="molecule type" value="Genomic_DNA"/>
</dbReference>
<protein>
    <submittedName>
        <fullName evidence="1">Uncharacterized protein</fullName>
    </submittedName>
</protein>
<accession>A0AAV6WDE1</accession>
<proteinExistence type="predicted"/>
<reference evidence="1" key="1">
    <citation type="submission" date="2019-10" db="EMBL/GenBank/DDBJ databases">
        <authorList>
            <person name="Zhang R."/>
            <person name="Pan Y."/>
            <person name="Wang J."/>
            <person name="Ma R."/>
            <person name="Yu S."/>
        </authorList>
    </citation>
    <scope>NUCLEOTIDE SEQUENCE</scope>
    <source>
        <strain evidence="1">LA-IB0</strain>
        <tissue evidence="1">Leaf</tissue>
    </source>
</reference>
<evidence type="ECO:0000313" key="1">
    <source>
        <dbReference type="EMBL" id="KAG8365063.1"/>
    </source>
</evidence>
<sequence length="136" mass="14559">MFNPNELSLHASDTSGASNANIISSEDVFTSSSVGTIFETKTKDGLCIDDTLDSKSVSMEAALPANSTSSYLTNPVKLMNETEKRNVAFVSVKLPMPSSTTNESGFDLKGMEKNGERKEDSFFSLLTGGNNMSSLL</sequence>
<gene>
    <name evidence="1" type="ORF">BUALT_Bualt18G0064100</name>
</gene>
<dbReference type="Proteomes" id="UP000826271">
    <property type="component" value="Unassembled WGS sequence"/>
</dbReference>
<keyword evidence="2" id="KW-1185">Reference proteome</keyword>